<evidence type="ECO:0000259" key="1">
    <source>
        <dbReference type="PROSITE" id="PS50871"/>
    </source>
</evidence>
<dbReference type="PROSITE" id="PS50871">
    <property type="entry name" value="C1Q"/>
    <property type="match status" value="1"/>
</dbReference>
<dbReference type="InterPro" id="IPR008983">
    <property type="entry name" value="Tumour_necrosis_fac-like_dom"/>
</dbReference>
<organism evidence="2 3">
    <name type="scientific">Pomacea canaliculata</name>
    <name type="common">Golden apple snail</name>
    <dbReference type="NCBI Taxonomy" id="400727"/>
    <lineage>
        <taxon>Eukaryota</taxon>
        <taxon>Metazoa</taxon>
        <taxon>Spiralia</taxon>
        <taxon>Lophotrochozoa</taxon>
        <taxon>Mollusca</taxon>
        <taxon>Gastropoda</taxon>
        <taxon>Caenogastropoda</taxon>
        <taxon>Architaenioglossa</taxon>
        <taxon>Ampullarioidea</taxon>
        <taxon>Ampullariidae</taxon>
        <taxon>Pomacea</taxon>
    </lineage>
</organism>
<keyword evidence="3" id="KW-1185">Reference proteome</keyword>
<proteinExistence type="predicted"/>
<dbReference type="Pfam" id="PF00386">
    <property type="entry name" value="C1q"/>
    <property type="match status" value="1"/>
</dbReference>
<dbReference type="Gene3D" id="2.60.120.40">
    <property type="match status" value="1"/>
</dbReference>
<reference evidence="2 3" key="1">
    <citation type="submission" date="2018-04" db="EMBL/GenBank/DDBJ databases">
        <title>The genome of golden apple snail Pomacea canaliculata provides insight into stress tolerance and invasive adaptation.</title>
        <authorList>
            <person name="Liu C."/>
            <person name="Liu B."/>
            <person name="Ren Y."/>
            <person name="Zhang Y."/>
            <person name="Wang H."/>
            <person name="Li S."/>
            <person name="Jiang F."/>
            <person name="Yin L."/>
            <person name="Zhang G."/>
            <person name="Qian W."/>
            <person name="Fan W."/>
        </authorList>
    </citation>
    <scope>NUCLEOTIDE SEQUENCE [LARGE SCALE GENOMIC DNA]</scope>
    <source>
        <strain evidence="2">SZHN2017</strain>
        <tissue evidence="2">Muscle</tissue>
    </source>
</reference>
<comment type="caution">
    <text evidence="2">The sequence shown here is derived from an EMBL/GenBank/DDBJ whole genome shotgun (WGS) entry which is preliminary data.</text>
</comment>
<dbReference type="Proteomes" id="UP000245119">
    <property type="component" value="Linkage Group LG3"/>
</dbReference>
<dbReference type="AlphaFoldDB" id="A0A2T7PJ39"/>
<dbReference type="EMBL" id="PZQS01000003">
    <property type="protein sequence ID" value="PVD33445.1"/>
    <property type="molecule type" value="Genomic_DNA"/>
</dbReference>
<name>A0A2T7PJ39_POMCA</name>
<evidence type="ECO:0000313" key="2">
    <source>
        <dbReference type="EMBL" id="PVD33445.1"/>
    </source>
</evidence>
<sequence length="164" mass="18571">MDKEREERGMIGFTVQFSKDPWPLEKQGEVLRFDKCLSNTHKLYDVATGVFTVPLTGVYHFIVSQTLVQFSVQSGMCKSDDIGYSDLVLENINRVPRLPLAHMILKTKESMFVDSQGSDDVDVILHKGDKIVLRHLEGDTVIRGQCHTTYSGTLDCLYSERCPN</sequence>
<feature type="domain" description="C1q" evidence="1">
    <location>
        <begin position="6"/>
        <end position="161"/>
    </location>
</feature>
<dbReference type="InterPro" id="IPR001073">
    <property type="entry name" value="C1q_dom"/>
</dbReference>
<evidence type="ECO:0000313" key="3">
    <source>
        <dbReference type="Proteomes" id="UP000245119"/>
    </source>
</evidence>
<gene>
    <name evidence="2" type="ORF">C0Q70_04701</name>
</gene>
<dbReference type="SUPFAM" id="SSF49842">
    <property type="entry name" value="TNF-like"/>
    <property type="match status" value="1"/>
</dbReference>
<dbReference type="OrthoDB" id="8044756at2759"/>
<dbReference type="SMART" id="SM00110">
    <property type="entry name" value="C1Q"/>
    <property type="match status" value="1"/>
</dbReference>
<protein>
    <recommendedName>
        <fullName evidence="1">C1q domain-containing protein</fullName>
    </recommendedName>
</protein>
<accession>A0A2T7PJ39</accession>